<dbReference type="AlphaFoldDB" id="A0A3Q2CUL0"/>
<dbReference type="Ensembl" id="ENSCVAT00000015907.1">
    <property type="protein sequence ID" value="ENSCVAP00000009481.1"/>
    <property type="gene ID" value="ENSCVAG00000011461.1"/>
</dbReference>
<name>A0A3Q2CUL0_CYPVA</name>
<dbReference type="Gene3D" id="3.30.70.330">
    <property type="match status" value="1"/>
</dbReference>
<dbReference type="Pfam" id="PF00076">
    <property type="entry name" value="RRM_1"/>
    <property type="match status" value="1"/>
</dbReference>
<dbReference type="SMART" id="SM00360">
    <property type="entry name" value="RRM"/>
    <property type="match status" value="1"/>
</dbReference>
<evidence type="ECO:0000259" key="2">
    <source>
        <dbReference type="PROSITE" id="PS50102"/>
    </source>
</evidence>
<accession>A0A3Q2CUL0</accession>
<dbReference type="InterPro" id="IPR000504">
    <property type="entry name" value="RRM_dom"/>
</dbReference>
<reference evidence="3" key="1">
    <citation type="submission" date="2025-08" db="UniProtKB">
        <authorList>
            <consortium name="Ensembl"/>
        </authorList>
    </citation>
    <scope>IDENTIFICATION</scope>
</reference>
<dbReference type="GO" id="GO:0003723">
    <property type="term" value="F:RNA binding"/>
    <property type="evidence" value="ECO:0007669"/>
    <property type="project" value="UniProtKB-UniRule"/>
</dbReference>
<feature type="domain" description="RRM" evidence="2">
    <location>
        <begin position="28"/>
        <end position="114"/>
    </location>
</feature>
<evidence type="ECO:0000313" key="4">
    <source>
        <dbReference type="Proteomes" id="UP000265020"/>
    </source>
</evidence>
<dbReference type="InterPro" id="IPR035979">
    <property type="entry name" value="RBD_domain_sf"/>
</dbReference>
<evidence type="ECO:0000313" key="3">
    <source>
        <dbReference type="Ensembl" id="ENSCVAP00000009481.1"/>
    </source>
</evidence>
<dbReference type="PROSITE" id="PS50102">
    <property type="entry name" value="RRM"/>
    <property type="match status" value="1"/>
</dbReference>
<sequence>MASETANKRRFIILPKKHMDAFSKCYDHGLFITELHPCINERYLYAYFKDWGNITMCKIITSSKCRIAFVRFSTAEEADDAFLASPHYIGGTDCTIKRVVSPKDDDDDEQGNKL</sequence>
<reference evidence="3" key="2">
    <citation type="submission" date="2025-09" db="UniProtKB">
        <authorList>
            <consortium name="Ensembl"/>
        </authorList>
    </citation>
    <scope>IDENTIFICATION</scope>
</reference>
<dbReference type="InterPro" id="IPR012677">
    <property type="entry name" value="Nucleotide-bd_a/b_plait_sf"/>
</dbReference>
<keyword evidence="1" id="KW-0694">RNA-binding</keyword>
<evidence type="ECO:0000256" key="1">
    <source>
        <dbReference type="PROSITE-ProRule" id="PRU00176"/>
    </source>
</evidence>
<keyword evidence="4" id="KW-1185">Reference proteome</keyword>
<dbReference type="GeneTree" id="ENSGT00940000169688"/>
<proteinExistence type="predicted"/>
<dbReference type="SUPFAM" id="SSF54928">
    <property type="entry name" value="RNA-binding domain, RBD"/>
    <property type="match status" value="1"/>
</dbReference>
<dbReference type="OMA" id="CINERYL"/>
<dbReference type="STRING" id="28743.ENSCVAP00000009481"/>
<protein>
    <submittedName>
        <fullName evidence="3">Heterogeneous nuclear ribonucleoprotein A0-like</fullName>
    </submittedName>
</protein>
<organism evidence="3 4">
    <name type="scientific">Cyprinodon variegatus</name>
    <name type="common">Sheepshead minnow</name>
    <dbReference type="NCBI Taxonomy" id="28743"/>
    <lineage>
        <taxon>Eukaryota</taxon>
        <taxon>Metazoa</taxon>
        <taxon>Chordata</taxon>
        <taxon>Craniata</taxon>
        <taxon>Vertebrata</taxon>
        <taxon>Euteleostomi</taxon>
        <taxon>Actinopterygii</taxon>
        <taxon>Neopterygii</taxon>
        <taxon>Teleostei</taxon>
        <taxon>Neoteleostei</taxon>
        <taxon>Acanthomorphata</taxon>
        <taxon>Ovalentaria</taxon>
        <taxon>Atherinomorphae</taxon>
        <taxon>Cyprinodontiformes</taxon>
        <taxon>Cyprinodontidae</taxon>
        <taxon>Cyprinodon</taxon>
    </lineage>
</organism>
<dbReference type="Proteomes" id="UP000265020">
    <property type="component" value="Unassembled WGS sequence"/>
</dbReference>